<sequence>MAATMSPPPHDVCKAIEQLAPPSLAKAGSTEENTSVWYWFVSGWVVWSLLVVMVLHVYKEWTPEEPIGVSSLQCRQVLME</sequence>
<feature type="transmembrane region" description="Helical" evidence="1">
    <location>
        <begin position="36"/>
        <end position="58"/>
    </location>
</feature>
<evidence type="ECO:0000256" key="1">
    <source>
        <dbReference type="SAM" id="Phobius"/>
    </source>
</evidence>
<comment type="caution">
    <text evidence="2">The sequence shown here is derived from an EMBL/GenBank/DDBJ whole genome shotgun (WGS) entry which is preliminary data.</text>
</comment>
<evidence type="ECO:0000313" key="2">
    <source>
        <dbReference type="EMBL" id="KAK3853479.1"/>
    </source>
</evidence>
<keyword evidence="1" id="KW-1133">Transmembrane helix</keyword>
<proteinExistence type="predicted"/>
<dbReference type="Proteomes" id="UP001286313">
    <property type="component" value="Unassembled WGS sequence"/>
</dbReference>
<dbReference type="AlphaFoldDB" id="A0AAE1BQ36"/>
<accession>A0AAE1BQ36</accession>
<organism evidence="2 3">
    <name type="scientific">Petrolisthes cinctipes</name>
    <name type="common">Flat porcelain crab</name>
    <dbReference type="NCBI Taxonomy" id="88211"/>
    <lineage>
        <taxon>Eukaryota</taxon>
        <taxon>Metazoa</taxon>
        <taxon>Ecdysozoa</taxon>
        <taxon>Arthropoda</taxon>
        <taxon>Crustacea</taxon>
        <taxon>Multicrustacea</taxon>
        <taxon>Malacostraca</taxon>
        <taxon>Eumalacostraca</taxon>
        <taxon>Eucarida</taxon>
        <taxon>Decapoda</taxon>
        <taxon>Pleocyemata</taxon>
        <taxon>Anomura</taxon>
        <taxon>Galatheoidea</taxon>
        <taxon>Porcellanidae</taxon>
        <taxon>Petrolisthes</taxon>
    </lineage>
</organism>
<keyword evidence="3" id="KW-1185">Reference proteome</keyword>
<dbReference type="EMBL" id="JAWQEG010006948">
    <property type="protein sequence ID" value="KAK3853479.1"/>
    <property type="molecule type" value="Genomic_DNA"/>
</dbReference>
<evidence type="ECO:0000313" key="3">
    <source>
        <dbReference type="Proteomes" id="UP001286313"/>
    </source>
</evidence>
<reference evidence="2" key="1">
    <citation type="submission" date="2023-10" db="EMBL/GenBank/DDBJ databases">
        <title>Genome assemblies of two species of porcelain crab, Petrolisthes cinctipes and Petrolisthes manimaculis (Anomura: Porcellanidae).</title>
        <authorList>
            <person name="Angst P."/>
        </authorList>
    </citation>
    <scope>NUCLEOTIDE SEQUENCE</scope>
    <source>
        <strain evidence="2">PB745_01</strain>
        <tissue evidence="2">Gill</tissue>
    </source>
</reference>
<name>A0AAE1BQ36_PETCI</name>
<keyword evidence="1" id="KW-0472">Membrane</keyword>
<protein>
    <submittedName>
        <fullName evidence="2">Uncharacterized protein</fullName>
    </submittedName>
</protein>
<keyword evidence="1" id="KW-0812">Transmembrane</keyword>
<gene>
    <name evidence="2" type="ORF">Pcinc_039988</name>
</gene>